<comment type="caution">
    <text evidence="1">The sequence shown here is derived from an EMBL/GenBank/DDBJ whole genome shotgun (WGS) entry which is preliminary data.</text>
</comment>
<dbReference type="NCBIfam" id="TIGR01725">
    <property type="entry name" value="phge_HK97_gp10"/>
    <property type="match status" value="1"/>
</dbReference>
<evidence type="ECO:0000313" key="2">
    <source>
        <dbReference type="Proteomes" id="UP001256711"/>
    </source>
</evidence>
<dbReference type="Proteomes" id="UP001256711">
    <property type="component" value="Unassembled WGS sequence"/>
</dbReference>
<dbReference type="AlphaFoldDB" id="A0AAW8TUW1"/>
<name>A0AAW8TUW1_9ENTE</name>
<protein>
    <recommendedName>
        <fullName evidence="3">HK97 gp10 family phage protein</fullName>
    </recommendedName>
</protein>
<dbReference type="RefSeq" id="WP_303219831.1">
    <property type="nucleotide sequence ID" value="NZ_CAUGVL010000080.1"/>
</dbReference>
<dbReference type="EMBL" id="JARQBJ010000001">
    <property type="protein sequence ID" value="MDT2809191.1"/>
    <property type="molecule type" value="Genomic_DNA"/>
</dbReference>
<proteinExistence type="predicted"/>
<reference evidence="1" key="1">
    <citation type="submission" date="2023-03" db="EMBL/GenBank/DDBJ databases">
        <authorList>
            <person name="Shen W."/>
            <person name="Cai J."/>
        </authorList>
    </citation>
    <scope>NUCLEOTIDE SEQUENCE</scope>
    <source>
        <strain evidence="1">B226-2</strain>
    </source>
</reference>
<organism evidence="1 2">
    <name type="scientific">Enterococcus asini</name>
    <dbReference type="NCBI Taxonomy" id="57732"/>
    <lineage>
        <taxon>Bacteria</taxon>
        <taxon>Bacillati</taxon>
        <taxon>Bacillota</taxon>
        <taxon>Bacilli</taxon>
        <taxon>Lactobacillales</taxon>
        <taxon>Enterococcaceae</taxon>
        <taxon>Enterococcus</taxon>
    </lineage>
</organism>
<accession>A0AAW8TUW1</accession>
<evidence type="ECO:0000313" key="1">
    <source>
        <dbReference type="EMBL" id="MDT2809191.1"/>
    </source>
</evidence>
<gene>
    <name evidence="1" type="ORF">P7H43_01625</name>
</gene>
<sequence length="120" mass="13048">MEVTVDWGDLEKNIAKCIADVEGPVRRKAGKTAGQNLGEKLEANTPVDSHGLEIATTVGAVDENGEVLVGYGSEAYFRAHFPNMGTEYQAGQHFVEKTAETELESVMQDYMSELKRGLGL</sequence>
<dbReference type="InterPro" id="IPR010064">
    <property type="entry name" value="HK97-gp10_tail"/>
</dbReference>
<evidence type="ECO:0008006" key="3">
    <source>
        <dbReference type="Google" id="ProtNLM"/>
    </source>
</evidence>